<keyword evidence="4" id="KW-0677">Repeat</keyword>
<keyword evidence="5 7" id="KW-1133">Transmembrane helix</keyword>
<protein>
    <submittedName>
        <fullName evidence="9">Transporter, divalent anion:Na+ symporter (DASS) family protein</fullName>
    </submittedName>
</protein>
<feature type="transmembrane region" description="Helical" evidence="7">
    <location>
        <begin position="7"/>
        <end position="25"/>
    </location>
</feature>
<evidence type="ECO:0000256" key="1">
    <source>
        <dbReference type="ARBA" id="ARBA00004141"/>
    </source>
</evidence>
<dbReference type="EMBL" id="AZMM01004879">
    <property type="protein sequence ID" value="ETJ41190.1"/>
    <property type="molecule type" value="Genomic_DNA"/>
</dbReference>
<evidence type="ECO:0000313" key="9">
    <source>
        <dbReference type="EMBL" id="ETJ41190.1"/>
    </source>
</evidence>
<feature type="transmembrane region" description="Helical" evidence="7">
    <location>
        <begin position="31"/>
        <end position="61"/>
    </location>
</feature>
<feature type="non-terminal residue" evidence="9">
    <location>
        <position position="1"/>
    </location>
</feature>
<dbReference type="InterPro" id="IPR004680">
    <property type="entry name" value="Cit_transptr-like_dom"/>
</dbReference>
<comment type="caution">
    <text evidence="9">The sequence shown here is derived from an EMBL/GenBank/DDBJ whole genome shotgun (WGS) entry which is preliminary data.</text>
</comment>
<evidence type="ECO:0000259" key="8">
    <source>
        <dbReference type="Pfam" id="PF03600"/>
    </source>
</evidence>
<gene>
    <name evidence="9" type="ORF">Q604_UNBC04879G0001</name>
</gene>
<keyword evidence="6 7" id="KW-0472">Membrane</keyword>
<evidence type="ECO:0000256" key="3">
    <source>
        <dbReference type="ARBA" id="ARBA00022692"/>
    </source>
</evidence>
<dbReference type="AlphaFoldDB" id="W1YHK2"/>
<name>W1YHK2_9ZZZZ</name>
<dbReference type="PANTHER" id="PTHR43652:SF1">
    <property type="entry name" value="RESPONSE REGULATOR"/>
    <property type="match status" value="1"/>
</dbReference>
<dbReference type="GO" id="GO:0055085">
    <property type="term" value="P:transmembrane transport"/>
    <property type="evidence" value="ECO:0007669"/>
    <property type="project" value="InterPro"/>
</dbReference>
<proteinExistence type="predicted"/>
<dbReference type="PANTHER" id="PTHR43652">
    <property type="entry name" value="BASIC AMINO ACID ANTIPORTER YFCC-RELATED"/>
    <property type="match status" value="1"/>
</dbReference>
<keyword evidence="3 7" id="KW-0812">Transmembrane</keyword>
<feature type="non-terminal residue" evidence="9">
    <location>
        <position position="92"/>
    </location>
</feature>
<evidence type="ECO:0000256" key="2">
    <source>
        <dbReference type="ARBA" id="ARBA00022448"/>
    </source>
</evidence>
<feature type="domain" description="Citrate transporter-like" evidence="8">
    <location>
        <begin position="1"/>
        <end position="91"/>
    </location>
</feature>
<evidence type="ECO:0000256" key="7">
    <source>
        <dbReference type="SAM" id="Phobius"/>
    </source>
</evidence>
<dbReference type="InterPro" id="IPR051679">
    <property type="entry name" value="DASS-Related_Transporters"/>
</dbReference>
<evidence type="ECO:0000256" key="5">
    <source>
        <dbReference type="ARBA" id="ARBA00022989"/>
    </source>
</evidence>
<reference evidence="9" key="1">
    <citation type="submission" date="2013-12" db="EMBL/GenBank/DDBJ databases">
        <title>A Varibaculum cambriense genome reconstructed from a premature infant gut community with otherwise low bacterial novelty that shifts toward anaerobic metabolism during the third week of life.</title>
        <authorList>
            <person name="Brown C.T."/>
            <person name="Sharon I."/>
            <person name="Thomas B.C."/>
            <person name="Castelle C.J."/>
            <person name="Morowitz M.J."/>
            <person name="Banfield J.F."/>
        </authorList>
    </citation>
    <scope>NUCLEOTIDE SEQUENCE</scope>
</reference>
<organism evidence="9">
    <name type="scientific">human gut metagenome</name>
    <dbReference type="NCBI Taxonomy" id="408170"/>
    <lineage>
        <taxon>unclassified sequences</taxon>
        <taxon>metagenomes</taxon>
        <taxon>organismal metagenomes</taxon>
    </lineage>
</organism>
<dbReference type="GO" id="GO:0005886">
    <property type="term" value="C:plasma membrane"/>
    <property type="evidence" value="ECO:0007669"/>
    <property type="project" value="TreeGrafter"/>
</dbReference>
<dbReference type="Pfam" id="PF03600">
    <property type="entry name" value="CitMHS"/>
    <property type="match status" value="1"/>
</dbReference>
<feature type="transmembrane region" description="Helical" evidence="7">
    <location>
        <begin position="73"/>
        <end position="91"/>
    </location>
</feature>
<keyword evidence="2" id="KW-0813">Transport</keyword>
<sequence length="92" mass="9373">MFVIGEAFFATGVAVGVGNVVHKFAKTETSLLVAVMMITGILSGFLSNTGTAAVLIPVIIGICKKSGFKQTKLLMPLVFAAAMGGNISLIGA</sequence>
<comment type="subcellular location">
    <subcellularLocation>
        <location evidence="1">Membrane</location>
        <topology evidence="1">Multi-pass membrane protein</topology>
    </subcellularLocation>
</comment>
<evidence type="ECO:0000256" key="4">
    <source>
        <dbReference type="ARBA" id="ARBA00022737"/>
    </source>
</evidence>
<accession>W1YHK2</accession>
<evidence type="ECO:0000256" key="6">
    <source>
        <dbReference type="ARBA" id="ARBA00023136"/>
    </source>
</evidence>